<dbReference type="EMBL" id="GBXM01081817">
    <property type="protein sequence ID" value="JAH26760.1"/>
    <property type="molecule type" value="Transcribed_RNA"/>
</dbReference>
<accession>A0A0E9RE76</accession>
<reference evidence="1" key="2">
    <citation type="journal article" date="2015" name="Fish Shellfish Immunol.">
        <title>Early steps in the European eel (Anguilla anguilla)-Vibrio vulnificus interaction in the gills: Role of the RtxA13 toxin.</title>
        <authorList>
            <person name="Callol A."/>
            <person name="Pajuelo D."/>
            <person name="Ebbesson L."/>
            <person name="Teles M."/>
            <person name="MacKenzie S."/>
            <person name="Amaro C."/>
        </authorList>
    </citation>
    <scope>NUCLEOTIDE SEQUENCE</scope>
</reference>
<evidence type="ECO:0000313" key="1">
    <source>
        <dbReference type="EMBL" id="JAH26760.1"/>
    </source>
</evidence>
<proteinExistence type="predicted"/>
<protein>
    <submittedName>
        <fullName evidence="1">Uncharacterized protein</fullName>
    </submittedName>
</protein>
<name>A0A0E9RE76_ANGAN</name>
<sequence>MFLSGELCPVLVYNVLTAQWLTVEFECVIHGPMAVNDVII</sequence>
<organism evidence="1">
    <name type="scientific">Anguilla anguilla</name>
    <name type="common">European freshwater eel</name>
    <name type="synonym">Muraena anguilla</name>
    <dbReference type="NCBI Taxonomy" id="7936"/>
    <lineage>
        <taxon>Eukaryota</taxon>
        <taxon>Metazoa</taxon>
        <taxon>Chordata</taxon>
        <taxon>Craniata</taxon>
        <taxon>Vertebrata</taxon>
        <taxon>Euteleostomi</taxon>
        <taxon>Actinopterygii</taxon>
        <taxon>Neopterygii</taxon>
        <taxon>Teleostei</taxon>
        <taxon>Anguilliformes</taxon>
        <taxon>Anguillidae</taxon>
        <taxon>Anguilla</taxon>
    </lineage>
</organism>
<reference evidence="1" key="1">
    <citation type="submission" date="2014-11" db="EMBL/GenBank/DDBJ databases">
        <authorList>
            <person name="Amaro Gonzalez C."/>
        </authorList>
    </citation>
    <scope>NUCLEOTIDE SEQUENCE</scope>
</reference>
<dbReference type="AlphaFoldDB" id="A0A0E9RE76"/>